<sequence length="319" mass="36291">MTTANGHQSSSNCSKKSYSRVLFDQENVSSELCHQQRSLSRLSGSKQKCESTGSIPLLSCSWQPARSLLYGRHSTSSIPNLSPVETLDKHGRKRYSTISGAWPMPDDERVKQAVRLVLLLLPPANRRKLHLLLRFLNKVKANTELQLADNPDALQTLLIDTFYQAIICSPDSSDMDINLAKHLVLYLIENHDIVMQVPSDLRSQVEDRLSQLQRVQVVYTSDDKGATTYCKQVPVAVYEKEAIRHSTDALGDLLKSIVADEKMNQKEKTKKLREFQRLYPQIYEKEFGSESGPIQPSQRKPSRNVHLPRPLRRLRTLRA</sequence>
<evidence type="ECO:0000256" key="1">
    <source>
        <dbReference type="SAM" id="MobiDB-lite"/>
    </source>
</evidence>
<feature type="compositionally biased region" description="Basic residues" evidence="1">
    <location>
        <begin position="309"/>
        <end position="319"/>
    </location>
</feature>
<dbReference type="Gene3D" id="1.10.555.10">
    <property type="entry name" value="Rho GTPase activation protein"/>
    <property type="match status" value="1"/>
</dbReference>
<evidence type="ECO:0000313" key="3">
    <source>
        <dbReference type="Proteomes" id="UP000597762"/>
    </source>
</evidence>
<comment type="caution">
    <text evidence="2">The sequence shown here is derived from an EMBL/GenBank/DDBJ whole genome shotgun (WGS) entry which is preliminary data.</text>
</comment>
<gene>
    <name evidence="2" type="ORF">SPHA_52530</name>
</gene>
<proteinExistence type="predicted"/>
<name>A0A812DGM6_ACAPH</name>
<evidence type="ECO:0000313" key="2">
    <source>
        <dbReference type="EMBL" id="CAE1298375.1"/>
    </source>
</evidence>
<dbReference type="InterPro" id="IPR008936">
    <property type="entry name" value="Rho_GTPase_activation_prot"/>
</dbReference>
<dbReference type="Proteomes" id="UP000597762">
    <property type="component" value="Unassembled WGS sequence"/>
</dbReference>
<dbReference type="OrthoDB" id="524326at2759"/>
<keyword evidence="3" id="KW-1185">Reference proteome</keyword>
<dbReference type="EMBL" id="CAHIKZ030003282">
    <property type="protein sequence ID" value="CAE1298375.1"/>
    <property type="molecule type" value="Genomic_DNA"/>
</dbReference>
<feature type="region of interest" description="Disordered" evidence="1">
    <location>
        <begin position="288"/>
        <end position="319"/>
    </location>
</feature>
<organism evidence="2 3">
    <name type="scientific">Acanthosepion pharaonis</name>
    <name type="common">Pharaoh cuttlefish</name>
    <name type="synonym">Sepia pharaonis</name>
    <dbReference type="NCBI Taxonomy" id="158019"/>
    <lineage>
        <taxon>Eukaryota</taxon>
        <taxon>Metazoa</taxon>
        <taxon>Spiralia</taxon>
        <taxon>Lophotrochozoa</taxon>
        <taxon>Mollusca</taxon>
        <taxon>Cephalopoda</taxon>
        <taxon>Coleoidea</taxon>
        <taxon>Decapodiformes</taxon>
        <taxon>Sepiida</taxon>
        <taxon>Sepiina</taxon>
        <taxon>Sepiidae</taxon>
        <taxon>Acanthosepion</taxon>
    </lineage>
</organism>
<accession>A0A812DGM6</accession>
<dbReference type="PANTHER" id="PTHR16206">
    <property type="entry name" value="DEP DOMAIN-CONTAINING"/>
    <property type="match status" value="1"/>
</dbReference>
<dbReference type="PANTHER" id="PTHR16206:SF4">
    <property type="entry name" value="PROTEIN LET-99"/>
    <property type="match status" value="1"/>
</dbReference>
<reference evidence="2" key="1">
    <citation type="submission" date="2021-01" db="EMBL/GenBank/DDBJ databases">
        <authorList>
            <person name="Li R."/>
            <person name="Bekaert M."/>
        </authorList>
    </citation>
    <scope>NUCLEOTIDE SEQUENCE</scope>
    <source>
        <strain evidence="2">Farmed</strain>
    </source>
</reference>
<evidence type="ECO:0008006" key="4">
    <source>
        <dbReference type="Google" id="ProtNLM"/>
    </source>
</evidence>
<dbReference type="SUPFAM" id="SSF48350">
    <property type="entry name" value="GTPase activation domain, GAP"/>
    <property type="match status" value="1"/>
</dbReference>
<dbReference type="AlphaFoldDB" id="A0A812DGM6"/>
<protein>
    <recommendedName>
        <fullName evidence="4">DEP domain-containing protein</fullName>
    </recommendedName>
</protein>